<dbReference type="STRING" id="185431.Q38A86"/>
<dbReference type="GO" id="GO:0008408">
    <property type="term" value="F:3'-5' exonuclease activity"/>
    <property type="evidence" value="ECO:0000314"/>
    <property type="project" value="GeneDB"/>
</dbReference>
<feature type="transmembrane region" description="Helical" evidence="2">
    <location>
        <begin position="50"/>
        <end position="69"/>
    </location>
</feature>
<dbReference type="KEGG" id="tbr:Tb10.6k15.1610"/>
<dbReference type="GeneID" id="3662196"/>
<reference evidence="3 4" key="1">
    <citation type="journal article" date="2005" name="Science">
        <title>Comparative genomics of trypanosomatid parasitic protozoa.</title>
        <authorList>
            <person name="El-Sayed N.M."/>
            <person name="Myler P.J."/>
            <person name="Blandin G."/>
            <person name="Berriman M."/>
            <person name="Crabtree J."/>
            <person name="Aggarwal G."/>
            <person name="Caler E."/>
            <person name="Renauld H."/>
            <person name="Worthey E.A."/>
            <person name="Hertz-Fowler C."/>
            <person name="Ghedin E."/>
            <person name="Peacock C."/>
            <person name="Bartholomeu D.C."/>
            <person name="Haas B.J."/>
            <person name="Tran A.N."/>
            <person name="Wortman J.R."/>
            <person name="Alsmark U.C."/>
            <person name="Angiuoli S."/>
            <person name="Anupama A."/>
            <person name="Badger J."/>
            <person name="Bringaud F."/>
            <person name="Cadag E."/>
            <person name="Carlton J.M."/>
            <person name="Cerqueira G.C."/>
            <person name="Creasy T."/>
            <person name="Delcher A.L."/>
            <person name="Djikeng A."/>
            <person name="Embley T.M."/>
            <person name="Hauser C."/>
            <person name="Ivens A.C."/>
            <person name="Kummerfeld S.K."/>
            <person name="Pereira-Leal J.B."/>
            <person name="Nilsson D."/>
            <person name="Peterson J."/>
            <person name="Salzberg S.L."/>
            <person name="Shallom J."/>
            <person name="Silva J.C."/>
            <person name="Sundaram J."/>
            <person name="Westenberger S."/>
            <person name="White O."/>
            <person name="Melville S.E."/>
            <person name="Donelson J.E."/>
            <person name="Andersson B."/>
            <person name="Stuart K.D."/>
            <person name="Hall N."/>
        </authorList>
    </citation>
    <scope>NUCLEOTIDE SEQUENCE [LARGE SCALE GENOMIC DNA]</scope>
    <source>
        <strain evidence="3 4">927/4 GUTat10.1</strain>
    </source>
</reference>
<dbReference type="VEuPathDB" id="TriTrypDB:Tb927.10.8880"/>
<protein>
    <submittedName>
        <fullName evidence="3">Uncharacterized protein</fullName>
    </submittedName>
</protein>
<accession>Q38A86</accession>
<sequence length="570" mass="64024">MVSTTCLVGPTWVAPQLVITITIINIVDVISSHFVVWVSSLCSVLPCRCGCIHALHCGLLFVFFCLHVTPHLKKKNTRQFKMYSDSESIISEFDDFTSDEDPEMDDFDRLLDEQVEHQEDSLYTLRLSYLRLFEDEDGPLRSAFPDLYVPSKEILLDLSNVLSCEGDCEEDGENVEYEGEDIDWEAAAKDHEAFDKHGEEGGDDGDAEENHDVRLQPENGCAETTLRTVGKPSPATKFMDKHRGNSLLVEVGLTVSRSELRERHVAQYPDIDFVVGYIQREPTGWALLMTEDPNTVEGIKSYYPSHRLATESDYVMFFRSTHPKKTGFVTIPNPPQRQQKKGRRQYIRQMQSSAALSAHIEAMGGMQNAIFVFLDVEAAVVQKNSVPLPLEIALVPSGGDHSFQPFHCFLHPGVIENSQVALGLSCGAIPSSHHVPLNNVTFLRRDYTKVAEEISQFLSCERVVLINKGSLMDVQALRWVFGAARIAESSNMPIPKLEDIACFDIQALKKLLAQGEWRETKGDAAETHGEFCWYHAGMQEGLRREIVGYTESHCALKDAQVIHGVVQRYL</sequence>
<dbReference type="OMA" id="TESHCAL"/>
<keyword evidence="4" id="KW-1185">Reference proteome</keyword>
<dbReference type="InParanoid" id="Q38A86"/>
<keyword evidence="2" id="KW-0472">Membrane</keyword>
<feature type="region of interest" description="Disordered" evidence="1">
    <location>
        <begin position="195"/>
        <end position="217"/>
    </location>
</feature>
<dbReference type="GO" id="GO:0005634">
    <property type="term" value="C:nucleus"/>
    <property type="evidence" value="ECO:0000314"/>
    <property type="project" value="GeneDB"/>
</dbReference>
<feature type="transmembrane region" description="Helical" evidence="2">
    <location>
        <begin position="17"/>
        <end position="38"/>
    </location>
</feature>
<keyword evidence="2" id="KW-0812">Transmembrane</keyword>
<evidence type="ECO:0000313" key="3">
    <source>
        <dbReference type="EMBL" id="EAN78284.1"/>
    </source>
</evidence>
<gene>
    <name evidence="3" type="ORF">Tb10.6k15.1610</name>
</gene>
<evidence type="ECO:0000313" key="4">
    <source>
        <dbReference type="Proteomes" id="UP000008524"/>
    </source>
</evidence>
<dbReference type="Proteomes" id="UP000008524">
    <property type="component" value="Chromosome 10"/>
</dbReference>
<dbReference type="RefSeq" id="XP_823112.1">
    <property type="nucleotide sequence ID" value="XM_818019.1"/>
</dbReference>
<dbReference type="OrthoDB" id="266822at2759"/>
<dbReference type="PaxDb" id="5691-EAN78284"/>
<dbReference type="GO" id="GO:0005737">
    <property type="term" value="C:cytoplasm"/>
    <property type="evidence" value="ECO:0000314"/>
    <property type="project" value="GeneDB"/>
</dbReference>
<name>Q38A86_TRYB2</name>
<evidence type="ECO:0000256" key="2">
    <source>
        <dbReference type="SAM" id="Phobius"/>
    </source>
</evidence>
<reference evidence="3 4" key="2">
    <citation type="journal article" date="2005" name="Science">
        <title>The genome of the African trypanosome Trypanosoma brucei.</title>
        <authorList>
            <person name="Berriman M."/>
            <person name="Ghedin E."/>
            <person name="Hertz-Fowler C."/>
            <person name="Blandin G."/>
            <person name="Renauld H."/>
            <person name="Bartholomeu D.C."/>
            <person name="Lennard N.J."/>
            <person name="Caler E."/>
            <person name="Hamlin N.E."/>
            <person name="Haas B."/>
            <person name="Bohme U."/>
            <person name="Hannick L."/>
            <person name="Aslett M.A."/>
            <person name="Shallom J."/>
            <person name="Marcello L."/>
            <person name="Hou L."/>
            <person name="Wickstead B."/>
            <person name="Alsmark U.C."/>
            <person name="Arrowsmith C."/>
            <person name="Atkin R.J."/>
            <person name="Barron A.J."/>
            <person name="Bringaud F."/>
            <person name="Brooks K."/>
            <person name="Carrington M."/>
            <person name="Cherevach I."/>
            <person name="Chillingworth T.J."/>
            <person name="Churcher C."/>
            <person name="Clark L.N."/>
            <person name="Corton C.H."/>
            <person name="Cronin A."/>
            <person name="Davies R.M."/>
            <person name="Doggett J."/>
            <person name="Djikeng A."/>
            <person name="Feldblyum T."/>
            <person name="Field M.C."/>
            <person name="Fraser A."/>
            <person name="Goodhead I."/>
            <person name="Hance Z."/>
            <person name="Harper D."/>
            <person name="Harris B.R."/>
            <person name="Hauser H."/>
            <person name="Hostetler J."/>
            <person name="Ivens A."/>
            <person name="Jagels K."/>
            <person name="Johnson D."/>
            <person name="Johnson J."/>
            <person name="Jones K."/>
            <person name="Kerhornou A.X."/>
            <person name="Koo H."/>
            <person name="Larke N."/>
            <person name="Landfear S."/>
            <person name="Larkin C."/>
            <person name="Leech V."/>
            <person name="Line A."/>
            <person name="Lord A."/>
            <person name="Macleod A."/>
            <person name="Mooney P.J."/>
            <person name="Moule S."/>
            <person name="Martin D.M."/>
            <person name="Morgan G.W."/>
            <person name="Mungall K."/>
            <person name="Norbertczak H."/>
            <person name="Ormond D."/>
            <person name="Pai G."/>
            <person name="Peacock C.S."/>
            <person name="Peterson J."/>
            <person name="Quail M.A."/>
            <person name="Rabbinowitsch E."/>
            <person name="Rajandream M.A."/>
            <person name="Reitter C."/>
            <person name="Salzberg S.L."/>
            <person name="Sanders M."/>
            <person name="Schobel S."/>
            <person name="Sharp S."/>
            <person name="Simmonds M."/>
            <person name="Simpson A.J."/>
            <person name="Tallon L."/>
            <person name="Turner C.M."/>
            <person name="Tait A."/>
            <person name="Tivey A.R."/>
            <person name="Van Aken S."/>
            <person name="Walker D."/>
            <person name="Wanless D."/>
            <person name="Wang S."/>
            <person name="White B."/>
            <person name="White O."/>
            <person name="Whitehead S."/>
            <person name="Woodward J."/>
            <person name="Wortman J."/>
            <person name="Adams M.D."/>
            <person name="Embley T.M."/>
            <person name="Gull K."/>
            <person name="Ullu E."/>
            <person name="Barry J.D."/>
            <person name="Fairlamb A.H."/>
            <person name="Opperdoes F."/>
            <person name="Barrell B.G."/>
            <person name="Donelson J.E."/>
            <person name="Hall N."/>
            <person name="Fraser C.M."/>
            <person name="Melville S.E."/>
            <person name="El-Sayed N.M."/>
        </authorList>
    </citation>
    <scope>NUCLEOTIDE SEQUENCE [LARGE SCALE GENOMIC DNA]</scope>
    <source>
        <strain evidence="3 4">927/4 GUTat10.1</strain>
    </source>
</reference>
<keyword evidence="2" id="KW-1133">Transmembrane helix</keyword>
<dbReference type="AlphaFoldDB" id="Q38A86"/>
<evidence type="ECO:0000256" key="1">
    <source>
        <dbReference type="SAM" id="MobiDB-lite"/>
    </source>
</evidence>
<proteinExistence type="predicted"/>
<dbReference type="eggNOG" id="ENOG502SQGE">
    <property type="taxonomic scope" value="Eukaryota"/>
</dbReference>
<organism evidence="3 4">
    <name type="scientific">Trypanosoma brucei brucei (strain 927/4 GUTat10.1)</name>
    <dbReference type="NCBI Taxonomy" id="185431"/>
    <lineage>
        <taxon>Eukaryota</taxon>
        <taxon>Discoba</taxon>
        <taxon>Euglenozoa</taxon>
        <taxon>Kinetoplastea</taxon>
        <taxon>Metakinetoplastina</taxon>
        <taxon>Trypanosomatida</taxon>
        <taxon>Trypanosomatidae</taxon>
        <taxon>Trypanosoma</taxon>
    </lineage>
</organism>
<dbReference type="EMBL" id="CM000208">
    <property type="protein sequence ID" value="EAN78284.1"/>
    <property type="molecule type" value="Genomic_DNA"/>
</dbReference>